<accession>A0A9J6CZB1</accession>
<protein>
    <submittedName>
        <fullName evidence="1">Uncharacterized protein</fullName>
    </submittedName>
</protein>
<reference evidence="1" key="1">
    <citation type="journal article" date="2020" name="Cell">
        <title>Large-Scale Comparative Analyses of Tick Genomes Elucidate Their Genetic Diversity and Vector Capacities.</title>
        <authorList>
            <consortium name="Tick Genome and Microbiome Consortium (TIGMIC)"/>
            <person name="Jia N."/>
            <person name="Wang J."/>
            <person name="Shi W."/>
            <person name="Du L."/>
            <person name="Sun Y."/>
            <person name="Zhan W."/>
            <person name="Jiang J.F."/>
            <person name="Wang Q."/>
            <person name="Zhang B."/>
            <person name="Ji P."/>
            <person name="Bell-Sakyi L."/>
            <person name="Cui X.M."/>
            <person name="Yuan T.T."/>
            <person name="Jiang B.G."/>
            <person name="Yang W.F."/>
            <person name="Lam T.T."/>
            <person name="Chang Q.C."/>
            <person name="Ding S.J."/>
            <person name="Wang X.J."/>
            <person name="Zhu J.G."/>
            <person name="Ruan X.D."/>
            <person name="Zhao L."/>
            <person name="Wei J.T."/>
            <person name="Ye R.Z."/>
            <person name="Que T.C."/>
            <person name="Du C.H."/>
            <person name="Zhou Y.H."/>
            <person name="Cheng J.X."/>
            <person name="Dai P.F."/>
            <person name="Guo W.B."/>
            <person name="Han X.H."/>
            <person name="Huang E.J."/>
            <person name="Li L.F."/>
            <person name="Wei W."/>
            <person name="Gao Y.C."/>
            <person name="Liu J.Z."/>
            <person name="Shao H.Z."/>
            <person name="Wang X."/>
            <person name="Wang C.C."/>
            <person name="Yang T.C."/>
            <person name="Huo Q.B."/>
            <person name="Li W."/>
            <person name="Chen H.Y."/>
            <person name="Chen S.E."/>
            <person name="Zhou L.G."/>
            <person name="Ni X.B."/>
            <person name="Tian J.H."/>
            <person name="Sheng Y."/>
            <person name="Liu T."/>
            <person name="Pan Y.S."/>
            <person name="Xia L.Y."/>
            <person name="Li J."/>
            <person name="Zhao F."/>
            <person name="Cao W.C."/>
        </authorList>
    </citation>
    <scope>NUCLEOTIDE SEQUENCE</scope>
    <source>
        <strain evidence="1">Rmic-2018</strain>
    </source>
</reference>
<evidence type="ECO:0000313" key="1">
    <source>
        <dbReference type="EMBL" id="KAH7964055.1"/>
    </source>
</evidence>
<comment type="caution">
    <text evidence="1">The sequence shown here is derived from an EMBL/GenBank/DDBJ whole genome shotgun (WGS) entry which is preliminary data.</text>
</comment>
<gene>
    <name evidence="1" type="ORF">HPB51_027717</name>
</gene>
<proteinExistence type="predicted"/>
<evidence type="ECO:0000313" key="2">
    <source>
        <dbReference type="Proteomes" id="UP000821866"/>
    </source>
</evidence>
<reference evidence="1" key="2">
    <citation type="submission" date="2021-09" db="EMBL/GenBank/DDBJ databases">
        <authorList>
            <person name="Jia N."/>
            <person name="Wang J."/>
            <person name="Shi W."/>
            <person name="Du L."/>
            <person name="Sun Y."/>
            <person name="Zhan W."/>
            <person name="Jiang J."/>
            <person name="Wang Q."/>
            <person name="Zhang B."/>
            <person name="Ji P."/>
            <person name="Sakyi L.B."/>
            <person name="Cui X."/>
            <person name="Yuan T."/>
            <person name="Jiang B."/>
            <person name="Yang W."/>
            <person name="Lam T.T.-Y."/>
            <person name="Chang Q."/>
            <person name="Ding S."/>
            <person name="Wang X."/>
            <person name="Zhu J."/>
            <person name="Ruan X."/>
            <person name="Zhao L."/>
            <person name="Wei J."/>
            <person name="Que T."/>
            <person name="Du C."/>
            <person name="Cheng J."/>
            <person name="Dai P."/>
            <person name="Han X."/>
            <person name="Huang E."/>
            <person name="Gao Y."/>
            <person name="Liu J."/>
            <person name="Shao H."/>
            <person name="Ye R."/>
            <person name="Li L."/>
            <person name="Wei W."/>
            <person name="Wang X."/>
            <person name="Wang C."/>
            <person name="Huo Q."/>
            <person name="Li W."/>
            <person name="Guo W."/>
            <person name="Chen H."/>
            <person name="Chen S."/>
            <person name="Zhou L."/>
            <person name="Zhou L."/>
            <person name="Ni X."/>
            <person name="Tian J."/>
            <person name="Zhou Y."/>
            <person name="Sheng Y."/>
            <person name="Liu T."/>
            <person name="Pan Y."/>
            <person name="Xia L."/>
            <person name="Li J."/>
            <person name="Zhao F."/>
            <person name="Cao W."/>
        </authorList>
    </citation>
    <scope>NUCLEOTIDE SEQUENCE</scope>
    <source>
        <strain evidence="1">Rmic-2018</strain>
        <tissue evidence="1">Larvae</tissue>
    </source>
</reference>
<organism evidence="1 2">
    <name type="scientific">Rhipicephalus microplus</name>
    <name type="common">Cattle tick</name>
    <name type="synonym">Boophilus microplus</name>
    <dbReference type="NCBI Taxonomy" id="6941"/>
    <lineage>
        <taxon>Eukaryota</taxon>
        <taxon>Metazoa</taxon>
        <taxon>Ecdysozoa</taxon>
        <taxon>Arthropoda</taxon>
        <taxon>Chelicerata</taxon>
        <taxon>Arachnida</taxon>
        <taxon>Acari</taxon>
        <taxon>Parasitiformes</taxon>
        <taxon>Ixodida</taxon>
        <taxon>Ixodoidea</taxon>
        <taxon>Ixodidae</taxon>
        <taxon>Rhipicephalinae</taxon>
        <taxon>Rhipicephalus</taxon>
        <taxon>Boophilus</taxon>
    </lineage>
</organism>
<keyword evidence="2" id="KW-1185">Reference proteome</keyword>
<dbReference type="AlphaFoldDB" id="A0A9J6CZB1"/>
<dbReference type="Proteomes" id="UP000821866">
    <property type="component" value="Unassembled WGS sequence"/>
</dbReference>
<name>A0A9J6CZB1_RHIMP</name>
<dbReference type="VEuPathDB" id="VectorBase:LOC119182187"/>
<sequence>MLEPPSQVFDLHFSACARRDFRQVTTSTTETLLSPPFNVKRREDTRLRMSLLREPPQRHRVRIGQHDCGITISKRRAQGDSEDLAFVLEAPFFTCGVHAECMGHRHARPRAHSQSASAPHLCLLRETPSSRVLLSPSAVVEALPWGRQRGKRSVCFKAGTCIQRQLPSLSYVKHLRLLTEYFTGQHHGFISSFLPGHMMTHSSLSTMCGWIGTTMRVEYHISCSLKWPARSCTTILKTHGLQGRHKPLTELVSSSCQGMHFVQKRWRSSRSPLYVYGRQWRGVFSYGSPAVSLIEYGVRAQDGDSCTDVANSWLPPYGSHHHSVANGTNGLFFVYDEEDDSGWRVSLKEHAKWSVEACGTFPNKSGMEACARRDFRQLTAITTETLLSPPFDVKRREDTGLRLSSLREPPQRHRGRIGQHDCGITTSKRRAQGDGENLVFVLEKRRFLLVGFMRNAWDIVKHDRELIHKVPLLHTCAFFAKRIPVVSCCHTLISYSYSYSHLPCCIYYGEQGWHP</sequence>
<dbReference type="EMBL" id="JABSTU010004296">
    <property type="protein sequence ID" value="KAH7964055.1"/>
    <property type="molecule type" value="Genomic_DNA"/>
</dbReference>